<dbReference type="Proteomes" id="UP000287651">
    <property type="component" value="Unassembled WGS sequence"/>
</dbReference>
<sequence>MPLLPRLVAVGMIRSRHEERSSDVCGCVTSICSPASLSWLHAREEPAAVERPKYSLIASQGNSAHVAYSHRRRKPRLPRETAPLFSRPSPPDLYHLSLDEVPESPPLGSSSRRRWRIVPPSRRKASASCSSCRLSGASIVRLLLPKAVSRSLVTLMIVFYYLAWRELTTRVGEVGEEAAVVLISRRKVGEGGLEWDSALGLESHKAWHLGSCISIMEK</sequence>
<dbReference type="AlphaFoldDB" id="A0A426YRB6"/>
<comment type="caution">
    <text evidence="1">The sequence shown here is derived from an EMBL/GenBank/DDBJ whole genome shotgun (WGS) entry which is preliminary data.</text>
</comment>
<evidence type="ECO:0000313" key="2">
    <source>
        <dbReference type="Proteomes" id="UP000287651"/>
    </source>
</evidence>
<protein>
    <submittedName>
        <fullName evidence="1">Uncharacterized protein</fullName>
    </submittedName>
</protein>
<accession>A0A426YRB6</accession>
<evidence type="ECO:0000313" key="1">
    <source>
        <dbReference type="EMBL" id="RRT54280.1"/>
    </source>
</evidence>
<name>A0A426YRB6_ENSVE</name>
<organism evidence="1 2">
    <name type="scientific">Ensete ventricosum</name>
    <name type="common">Abyssinian banana</name>
    <name type="synonym">Musa ensete</name>
    <dbReference type="NCBI Taxonomy" id="4639"/>
    <lineage>
        <taxon>Eukaryota</taxon>
        <taxon>Viridiplantae</taxon>
        <taxon>Streptophyta</taxon>
        <taxon>Embryophyta</taxon>
        <taxon>Tracheophyta</taxon>
        <taxon>Spermatophyta</taxon>
        <taxon>Magnoliopsida</taxon>
        <taxon>Liliopsida</taxon>
        <taxon>Zingiberales</taxon>
        <taxon>Musaceae</taxon>
        <taxon>Ensete</taxon>
    </lineage>
</organism>
<reference evidence="1 2" key="1">
    <citation type="journal article" date="2014" name="Agronomy (Basel)">
        <title>A Draft Genome Sequence for Ensete ventricosum, the Drought-Tolerant Tree Against Hunger.</title>
        <authorList>
            <person name="Harrison J."/>
            <person name="Moore K.A."/>
            <person name="Paszkiewicz K."/>
            <person name="Jones T."/>
            <person name="Grant M."/>
            <person name="Ambacheew D."/>
            <person name="Muzemil S."/>
            <person name="Studholme D.J."/>
        </authorList>
    </citation>
    <scope>NUCLEOTIDE SEQUENCE [LARGE SCALE GENOMIC DNA]</scope>
</reference>
<dbReference type="EMBL" id="AMZH03010682">
    <property type="protein sequence ID" value="RRT54280.1"/>
    <property type="molecule type" value="Genomic_DNA"/>
</dbReference>
<proteinExistence type="predicted"/>
<gene>
    <name evidence="1" type="ORF">B296_00047878</name>
</gene>